<comment type="caution">
    <text evidence="2">The sequence shown here is derived from an EMBL/GenBank/DDBJ whole genome shotgun (WGS) entry which is preliminary data.</text>
</comment>
<accession>A0A418XAB1</accession>
<dbReference type="InterPro" id="IPR005183">
    <property type="entry name" value="DUF305_CopM-like"/>
</dbReference>
<dbReference type="OrthoDB" id="8603558at2"/>
<sequence>MPSYAQDAPHSHVAVTGTAPAPFVASTAKPFSQLMDDAMAVMDHDMRAAPMNGSPEHDFVSMMIPHHMGAVNMAKALLLSSEDPELRNLAQAIITEQENEIRVMQAWQKRFVAQPAHTQH</sequence>
<proteinExistence type="predicted"/>
<reference evidence="2 3" key="1">
    <citation type="submission" date="2018-09" db="EMBL/GenBank/DDBJ databases">
        <authorList>
            <person name="Zhu H."/>
        </authorList>
    </citation>
    <scope>NUCLEOTIDE SEQUENCE [LARGE SCALE GENOMIC DNA]</scope>
    <source>
        <strain evidence="2 3">K1S02-6</strain>
    </source>
</reference>
<keyword evidence="3" id="KW-1185">Reference proteome</keyword>
<feature type="domain" description="DUF305" evidence="1">
    <location>
        <begin position="30"/>
        <end position="107"/>
    </location>
</feature>
<protein>
    <submittedName>
        <fullName evidence="2">DUF305 domain-containing protein</fullName>
    </submittedName>
</protein>
<evidence type="ECO:0000313" key="3">
    <source>
        <dbReference type="Proteomes" id="UP000284021"/>
    </source>
</evidence>
<dbReference type="PANTHER" id="PTHR36933">
    <property type="entry name" value="SLL0788 PROTEIN"/>
    <property type="match status" value="1"/>
</dbReference>
<dbReference type="InterPro" id="IPR012347">
    <property type="entry name" value="Ferritin-like"/>
</dbReference>
<organism evidence="2 3">
    <name type="scientific">Pseudomonas cavernicola</name>
    <dbReference type="NCBI Taxonomy" id="2320866"/>
    <lineage>
        <taxon>Bacteria</taxon>
        <taxon>Pseudomonadati</taxon>
        <taxon>Pseudomonadota</taxon>
        <taxon>Gammaproteobacteria</taxon>
        <taxon>Pseudomonadales</taxon>
        <taxon>Pseudomonadaceae</taxon>
        <taxon>Pseudomonas</taxon>
    </lineage>
</organism>
<gene>
    <name evidence="2" type="ORF">D3879_23645</name>
</gene>
<name>A0A418XAB1_9PSED</name>
<evidence type="ECO:0000259" key="1">
    <source>
        <dbReference type="Pfam" id="PF03713"/>
    </source>
</evidence>
<dbReference type="Proteomes" id="UP000284021">
    <property type="component" value="Unassembled WGS sequence"/>
</dbReference>
<dbReference type="Pfam" id="PF03713">
    <property type="entry name" value="DUF305"/>
    <property type="match status" value="1"/>
</dbReference>
<dbReference type="PANTHER" id="PTHR36933:SF1">
    <property type="entry name" value="SLL0788 PROTEIN"/>
    <property type="match status" value="1"/>
</dbReference>
<dbReference type="AlphaFoldDB" id="A0A418XAB1"/>
<evidence type="ECO:0000313" key="2">
    <source>
        <dbReference type="EMBL" id="RJG09303.1"/>
    </source>
</evidence>
<dbReference type="EMBL" id="QYUR01000008">
    <property type="protein sequence ID" value="RJG09303.1"/>
    <property type="molecule type" value="Genomic_DNA"/>
</dbReference>
<dbReference type="Gene3D" id="1.20.1260.10">
    <property type="match status" value="1"/>
</dbReference>